<protein>
    <submittedName>
        <fullName evidence="2">Uncharacterized protein</fullName>
    </submittedName>
</protein>
<evidence type="ECO:0000313" key="2">
    <source>
        <dbReference type="EMBL" id="RDB21054.1"/>
    </source>
</evidence>
<feature type="region of interest" description="Disordered" evidence="1">
    <location>
        <begin position="275"/>
        <end position="324"/>
    </location>
</feature>
<dbReference type="AlphaFoldDB" id="A0A369JNU0"/>
<proteinExistence type="predicted"/>
<sequence>MPAAYDIYADQLRDLRRGQPLYYPEPSAEDGPVQIGDVGYTRQGAFCRLFNVSKAGDDPSQAFGVPEGFEPLVIGRILEYEGALEPGPLHSKTIFRVNADVGTTGAVLPADASFRFSCASSRGAILMLETQMSRHQALHDKRFKDYLLQHCLSWYTFAGELGVQVEFGEIMLVTECSKTAAWASAVYSQSSREFGMSFSAGGMFLPSVGGAAISIGLEKIGPVEYRRSRRRAIMLEDVQNVTKDQTVFIKGYRLGSRSLYLKSIARKIMKTTNRSRLGDLDSDNVHGPSSTQGSDNRLSPSSSPPSPASPSHSQDSHANDSSSELLRSLRASAMSPDWPDFHPAVALLAHQMETTNVEIATVHDDEWCCSYSEQTRQIIDDYAQCFFCEKFLESTGESNDPNTSAFSLVITDQKSMTRSEEVAKTELLKTQGIGKIPSLDNSTIRRVWDEPTRLLEPPPVSPLLPAAIFAQTSAPQPQPSSPKKSTPKRYRYQS</sequence>
<feature type="region of interest" description="Disordered" evidence="1">
    <location>
        <begin position="468"/>
        <end position="494"/>
    </location>
</feature>
<reference evidence="2" key="1">
    <citation type="submission" date="2018-04" db="EMBL/GenBank/DDBJ databases">
        <title>Whole genome sequencing of Hypsizygus marmoreus.</title>
        <authorList>
            <person name="Choi I.-G."/>
            <person name="Min B."/>
            <person name="Kim J.-G."/>
            <person name="Kim S."/>
            <person name="Oh Y.-L."/>
            <person name="Kong W.-S."/>
            <person name="Park H."/>
            <person name="Jeong J."/>
            <person name="Song E.-S."/>
        </authorList>
    </citation>
    <scope>NUCLEOTIDE SEQUENCE [LARGE SCALE GENOMIC DNA]</scope>
    <source>
        <strain evidence="2">51987-8</strain>
    </source>
</reference>
<dbReference type="Proteomes" id="UP000076154">
    <property type="component" value="Unassembled WGS sequence"/>
</dbReference>
<dbReference type="InParanoid" id="A0A369JNU0"/>
<gene>
    <name evidence="2" type="ORF">Hypma_011916</name>
</gene>
<feature type="compositionally biased region" description="Polar residues" evidence="1">
    <location>
        <begin position="287"/>
        <end position="298"/>
    </location>
</feature>
<evidence type="ECO:0000256" key="1">
    <source>
        <dbReference type="SAM" id="MobiDB-lite"/>
    </source>
</evidence>
<evidence type="ECO:0000313" key="3">
    <source>
        <dbReference type="Proteomes" id="UP000076154"/>
    </source>
</evidence>
<name>A0A369JNU0_HYPMA</name>
<dbReference type="STRING" id="39966.A0A369JNU0"/>
<dbReference type="OrthoDB" id="2662290at2759"/>
<feature type="compositionally biased region" description="Basic residues" evidence="1">
    <location>
        <begin position="485"/>
        <end position="494"/>
    </location>
</feature>
<dbReference type="EMBL" id="LUEZ02000055">
    <property type="protein sequence ID" value="RDB21054.1"/>
    <property type="molecule type" value="Genomic_DNA"/>
</dbReference>
<keyword evidence="3" id="KW-1185">Reference proteome</keyword>
<comment type="caution">
    <text evidence="2">The sequence shown here is derived from an EMBL/GenBank/DDBJ whole genome shotgun (WGS) entry which is preliminary data.</text>
</comment>
<organism evidence="2 3">
    <name type="scientific">Hypsizygus marmoreus</name>
    <name type="common">White beech mushroom</name>
    <name type="synonym">Agaricus marmoreus</name>
    <dbReference type="NCBI Taxonomy" id="39966"/>
    <lineage>
        <taxon>Eukaryota</taxon>
        <taxon>Fungi</taxon>
        <taxon>Dikarya</taxon>
        <taxon>Basidiomycota</taxon>
        <taxon>Agaricomycotina</taxon>
        <taxon>Agaricomycetes</taxon>
        <taxon>Agaricomycetidae</taxon>
        <taxon>Agaricales</taxon>
        <taxon>Tricholomatineae</taxon>
        <taxon>Lyophyllaceae</taxon>
        <taxon>Hypsizygus</taxon>
    </lineage>
</organism>
<accession>A0A369JNU0</accession>